<evidence type="ECO:0000256" key="1">
    <source>
        <dbReference type="SAM" id="MobiDB-lite"/>
    </source>
</evidence>
<feature type="region of interest" description="Disordered" evidence="1">
    <location>
        <begin position="335"/>
        <end position="376"/>
    </location>
</feature>
<feature type="compositionally biased region" description="Acidic residues" evidence="1">
    <location>
        <begin position="341"/>
        <end position="363"/>
    </location>
</feature>
<feature type="region of interest" description="Disordered" evidence="1">
    <location>
        <begin position="595"/>
        <end position="619"/>
    </location>
</feature>
<keyword evidence="3" id="KW-1185">Reference proteome</keyword>
<feature type="region of interest" description="Disordered" evidence="1">
    <location>
        <begin position="249"/>
        <end position="298"/>
    </location>
</feature>
<gene>
    <name evidence="2" type="ORF">ADUPG1_009893</name>
</gene>
<evidence type="ECO:0000313" key="2">
    <source>
        <dbReference type="EMBL" id="GKT37031.1"/>
    </source>
</evidence>
<reference evidence="2" key="1">
    <citation type="submission" date="2022-03" db="EMBL/GenBank/DDBJ databases">
        <title>Draft genome sequence of Aduncisulcus paluster, a free-living microaerophilic Fornicata.</title>
        <authorList>
            <person name="Yuyama I."/>
            <person name="Kume K."/>
            <person name="Tamura T."/>
            <person name="Inagaki Y."/>
            <person name="Hashimoto T."/>
        </authorList>
    </citation>
    <scope>NUCLEOTIDE SEQUENCE</scope>
    <source>
        <strain evidence="2">NY0171</strain>
    </source>
</reference>
<name>A0ABQ5KX71_9EUKA</name>
<dbReference type="EMBL" id="BQXS01011368">
    <property type="protein sequence ID" value="GKT37031.1"/>
    <property type="molecule type" value="Genomic_DNA"/>
</dbReference>
<feature type="compositionally biased region" description="Low complexity" evidence="1">
    <location>
        <begin position="598"/>
        <end position="619"/>
    </location>
</feature>
<comment type="caution">
    <text evidence="2">The sequence shown here is derived from an EMBL/GenBank/DDBJ whole genome shotgun (WGS) entry which is preliminary data.</text>
</comment>
<organism evidence="2 3">
    <name type="scientific">Aduncisulcus paluster</name>
    <dbReference type="NCBI Taxonomy" id="2918883"/>
    <lineage>
        <taxon>Eukaryota</taxon>
        <taxon>Metamonada</taxon>
        <taxon>Carpediemonas-like organisms</taxon>
        <taxon>Aduncisulcus</taxon>
    </lineage>
</organism>
<feature type="compositionally biased region" description="Polar residues" evidence="1">
    <location>
        <begin position="256"/>
        <end position="265"/>
    </location>
</feature>
<accession>A0ABQ5KX71</accession>
<proteinExistence type="predicted"/>
<protein>
    <submittedName>
        <fullName evidence="2">Uncharacterized protein</fullName>
    </submittedName>
</protein>
<sequence>MLRQVREFAKKAKVDEFSAAINDVMTNSDESSIMRSLLFLSEGINERNINVGQAIYSCVVLTPFLSKLSNLLINRDSEERLTEPASHIISAIINHGITHKKVSRVLISNSSLLSMLTYPIVNGIASHITVAHCLWALDGFARIGVRAARKILNTRHFCESIGGWIRLTRTSAAACSLLCTLCRYDSVFYQLACDPMYVCIVEILAEICLHPGSVPGTPSASMPFIHAGVVTLPSIGLFDESISPKIEDEKVITPIHPSSSATRRTASPLPHRTPPSPPSARPTRPRSSKMEFGHGIGVGPGVEVDVDDVQMGWWKDVDFTQYGRSIETRFRDSLKKYKSEEESEEEKEKEEEDQEREEEEREDSEQKLGQYQKEGSFGRREHIKSMDISRVSREVDAIDSGSLGLSEDDICMSPFGKILDEEYLPADGGVFSQDFIEQYHHDAATSAATTMGTILQRSEQRALNIATMNGLFPECLRYIKKSINRRDLYYLFLARNYALGCKLLKLSGWQTIVADFIDCLSDIVDRFVRLPVEEGGARKSGMVSETLLSITAPSAPSASTSSISPTTGLTTHVSPVAIVRDKTSSLSQRVKTVVDTHPPSLSSSGVSTTSGGRPGRSTSSMIETKASVIQLLVVAACDCGMRIHTTDMIVDLQFEEFTKVLRIAFASVCDIPLVHAYILKTMASLKVIESNRVMLTNGLKHLYPYAIVDENGTPVSDEHMTSSVDLHAITGRTAPLKSDLYANISIIDALASYGEMLIEQNQENLFVIFCHNAKLGSIYSAIKGEVGFSLENRLKVLTELVREYYVPGKGVTQKVEKPLGGILGAGIGI</sequence>
<evidence type="ECO:0000313" key="3">
    <source>
        <dbReference type="Proteomes" id="UP001057375"/>
    </source>
</evidence>
<dbReference type="Proteomes" id="UP001057375">
    <property type="component" value="Unassembled WGS sequence"/>
</dbReference>
<feature type="compositionally biased region" description="Pro residues" evidence="1">
    <location>
        <begin position="271"/>
        <end position="280"/>
    </location>
</feature>